<keyword evidence="4 8" id="KW-0812">Transmembrane</keyword>
<feature type="transmembrane region" description="Helical" evidence="8">
    <location>
        <begin position="27"/>
        <end position="49"/>
    </location>
</feature>
<organism evidence="10 11">
    <name type="scientific">Gnathostoma spinigerum</name>
    <dbReference type="NCBI Taxonomy" id="75299"/>
    <lineage>
        <taxon>Eukaryota</taxon>
        <taxon>Metazoa</taxon>
        <taxon>Ecdysozoa</taxon>
        <taxon>Nematoda</taxon>
        <taxon>Chromadorea</taxon>
        <taxon>Rhabditida</taxon>
        <taxon>Spirurina</taxon>
        <taxon>Gnathostomatomorpha</taxon>
        <taxon>Gnathostomatoidea</taxon>
        <taxon>Gnathostomatidae</taxon>
        <taxon>Gnathostoma</taxon>
    </lineage>
</organism>
<dbReference type="EMBL" id="JBGFUD010001201">
    <property type="protein sequence ID" value="MFH4975925.1"/>
    <property type="molecule type" value="Genomic_DNA"/>
</dbReference>
<dbReference type="AlphaFoldDB" id="A0ABD6E8B8"/>
<evidence type="ECO:0000256" key="5">
    <source>
        <dbReference type="ARBA" id="ARBA00022989"/>
    </source>
</evidence>
<evidence type="ECO:0000256" key="2">
    <source>
        <dbReference type="ARBA" id="ARBA00005585"/>
    </source>
</evidence>
<evidence type="ECO:0000256" key="3">
    <source>
        <dbReference type="ARBA" id="ARBA00022475"/>
    </source>
</evidence>
<feature type="transmembrane region" description="Helical" evidence="8">
    <location>
        <begin position="769"/>
        <end position="795"/>
    </location>
</feature>
<name>A0ABD6E8B8_9BILA</name>
<feature type="transmembrane region" description="Helical" evidence="8">
    <location>
        <begin position="891"/>
        <end position="916"/>
    </location>
</feature>
<evidence type="ECO:0000256" key="7">
    <source>
        <dbReference type="ARBA" id="ARBA00023180"/>
    </source>
</evidence>
<keyword evidence="3" id="KW-1003">Cell membrane</keyword>
<protein>
    <recommendedName>
        <fullName evidence="9">SSD domain-containing protein</fullName>
    </recommendedName>
</protein>
<dbReference type="PANTHER" id="PTHR10796:SF91">
    <property type="entry name" value="SSD DOMAIN-CONTAINING PROTEIN"/>
    <property type="match status" value="1"/>
</dbReference>
<dbReference type="Gene3D" id="1.20.1640.10">
    <property type="entry name" value="Multidrug efflux transporter AcrB transmembrane domain"/>
    <property type="match status" value="2"/>
</dbReference>
<comment type="subcellular location">
    <subcellularLocation>
        <location evidence="1">Cell membrane</location>
        <topology evidence="1">Multi-pass membrane protein</topology>
    </subcellularLocation>
</comment>
<dbReference type="SUPFAM" id="SSF82866">
    <property type="entry name" value="Multidrug efflux transporter AcrB transmembrane domain"/>
    <property type="match status" value="2"/>
</dbReference>
<feature type="transmembrane region" description="Helical" evidence="8">
    <location>
        <begin position="815"/>
        <end position="838"/>
    </location>
</feature>
<feature type="transmembrane region" description="Helical" evidence="8">
    <location>
        <begin position="435"/>
        <end position="457"/>
    </location>
</feature>
<dbReference type="GO" id="GO:0005886">
    <property type="term" value="C:plasma membrane"/>
    <property type="evidence" value="ECO:0007669"/>
    <property type="project" value="UniProtKB-SubCell"/>
</dbReference>
<evidence type="ECO:0000313" key="11">
    <source>
        <dbReference type="Proteomes" id="UP001608902"/>
    </source>
</evidence>
<evidence type="ECO:0000256" key="1">
    <source>
        <dbReference type="ARBA" id="ARBA00004651"/>
    </source>
</evidence>
<feature type="transmembrane region" description="Helical" evidence="8">
    <location>
        <begin position="555"/>
        <end position="575"/>
    </location>
</feature>
<dbReference type="Proteomes" id="UP001608902">
    <property type="component" value="Unassembled WGS sequence"/>
</dbReference>
<feature type="transmembrane region" description="Helical" evidence="8">
    <location>
        <begin position="858"/>
        <end position="879"/>
    </location>
</feature>
<feature type="transmembrane region" description="Helical" evidence="8">
    <location>
        <begin position="354"/>
        <end position="377"/>
    </location>
</feature>
<evidence type="ECO:0000256" key="4">
    <source>
        <dbReference type="ARBA" id="ARBA00022692"/>
    </source>
</evidence>
<proteinExistence type="inferred from homology"/>
<dbReference type="InterPro" id="IPR051697">
    <property type="entry name" value="Patched_domain-protein"/>
</dbReference>
<keyword evidence="6 8" id="KW-0472">Membrane</keyword>
<feature type="transmembrane region" description="Helical" evidence="8">
    <location>
        <begin position="287"/>
        <end position="304"/>
    </location>
</feature>
<evidence type="ECO:0000256" key="8">
    <source>
        <dbReference type="SAM" id="Phobius"/>
    </source>
</evidence>
<feature type="transmembrane region" description="Helical" evidence="8">
    <location>
        <begin position="324"/>
        <end position="347"/>
    </location>
</feature>
<reference evidence="10 11" key="1">
    <citation type="submission" date="2024-08" db="EMBL/GenBank/DDBJ databases">
        <title>Gnathostoma spinigerum genome.</title>
        <authorList>
            <person name="Gonzalez-Bertolin B."/>
            <person name="Monzon S."/>
            <person name="Zaballos A."/>
            <person name="Jimenez P."/>
            <person name="Dekumyoy P."/>
            <person name="Varona S."/>
            <person name="Cuesta I."/>
            <person name="Sumanam S."/>
            <person name="Adisakwattana P."/>
            <person name="Gasser R.B."/>
            <person name="Hernandez-Gonzalez A."/>
            <person name="Young N.D."/>
            <person name="Perteguer M.J."/>
        </authorList>
    </citation>
    <scope>NUCLEOTIDE SEQUENCE [LARGE SCALE GENOMIC DNA]</scope>
    <source>
        <strain evidence="10">AL3</strain>
        <tissue evidence="10">Liver</tissue>
    </source>
</reference>
<keyword evidence="11" id="KW-1185">Reference proteome</keyword>
<sequence>MNCRFSTLDKPLTRLFVWYTENLLVDYYYVFLIIPVISTSFFALGFVWITQLTLNDARRLYTPTSAPSWEESRILNELWPLKVNEFLPERTFDWKRYVYVVVHGRQLPNGTYPNILDSKYLAEIEQIESSIANNVMTVVHDRHPSNVPQTEHEIRFTNICLNWAGECYRQTSIINLLKNRKTLEKQGISISYPRANTEGTPIYLAFNLGGVELFSNDSIMAVKAIRLWYFLRADTAEYDKMSRQWEDAATDFIRQNLDRNQYVKVHVQHSRMIDLGLENNAHRLKPYFAVTVVVLVLFTMFYSMEWRRSSKNKVRIDWVRSKPLLALGGVLSSSMAIISGIGLQLWCGMFFAEITLIAPFLVLSIGVDDMFIAVSAWHNTETIYPGGSRKALKSRLVDAMSESAVAIFITSITDVFSFAIGCWTDIVAVRGFCAMTAACMLFTFVYQVTFFAALLVVSARMQLAGCNACFPCIHVADTKNKLSSVQQKLPMNRTSDLLSAVKRNGTLKNFGLPTMTALYTDRLATQTKAVDPPEKLSNFFRNIYVPFLLDGKTKLFVAFTFVVYITIAIFGLIGMEQGLDYEKLLINSDPLVETIRLEIEFFHGGEQIEIAIVNAPDMTSVENRQLIEEVVSEFESMRYSMGRKGTQIWTREYIRYANMTGSYLTDDRSSWIEGVYEWTQLFAFYKLWSQDFLWKNVDDPTKMSLQSFRFRIGVTEFNSPSDLVKATKEARKIAAKHLDLGIVTYQSTRSIADQLDVILPNTLQSDTSAIAVLAIVSLLFIPNALCTCWIVLSIITMDVGVIGYLALWNVKLDPISMITIIMAIGFSIEFCAHITYGFVSSDVNQSARERCICSMEKVAWPVIHGSMSTILGISILAFIDSYMVRVFFKTIFLVLMIGVFHALILLPIVLCVTAPYTDRISYRFTKSNVNFPSKT</sequence>
<keyword evidence="5 8" id="KW-1133">Transmembrane helix</keyword>
<evidence type="ECO:0000256" key="6">
    <source>
        <dbReference type="ARBA" id="ARBA00023136"/>
    </source>
</evidence>
<accession>A0ABD6E8B8</accession>
<dbReference type="PANTHER" id="PTHR10796">
    <property type="entry name" value="PATCHED-RELATED"/>
    <property type="match status" value="1"/>
</dbReference>
<comment type="caution">
    <text evidence="10">The sequence shown here is derived from an EMBL/GenBank/DDBJ whole genome shotgun (WGS) entry which is preliminary data.</text>
</comment>
<evidence type="ECO:0000259" key="9">
    <source>
        <dbReference type="PROSITE" id="PS50156"/>
    </source>
</evidence>
<feature type="domain" description="SSD" evidence="9">
    <location>
        <begin position="288"/>
        <end position="457"/>
    </location>
</feature>
<dbReference type="Pfam" id="PF02460">
    <property type="entry name" value="Patched"/>
    <property type="match status" value="1"/>
</dbReference>
<dbReference type="PROSITE" id="PS50156">
    <property type="entry name" value="SSD"/>
    <property type="match status" value="1"/>
</dbReference>
<dbReference type="FunFam" id="1.20.1640.10:FF:000013">
    <property type="entry name" value="PaTched Related family"/>
    <property type="match status" value="1"/>
</dbReference>
<keyword evidence="7" id="KW-0325">Glycoprotein</keyword>
<feature type="transmembrane region" description="Helical" evidence="8">
    <location>
        <begin position="404"/>
        <end position="423"/>
    </location>
</feature>
<gene>
    <name evidence="10" type="ORF">AB6A40_002634</name>
</gene>
<dbReference type="InterPro" id="IPR000731">
    <property type="entry name" value="SSD"/>
</dbReference>
<evidence type="ECO:0000313" key="10">
    <source>
        <dbReference type="EMBL" id="MFH4975925.1"/>
    </source>
</evidence>
<dbReference type="InterPro" id="IPR003392">
    <property type="entry name" value="PTHD_SSD"/>
</dbReference>
<comment type="similarity">
    <text evidence="2">Belongs to the patched family.</text>
</comment>